<evidence type="ECO:0000256" key="2">
    <source>
        <dbReference type="SAM" id="Phobius"/>
    </source>
</evidence>
<accession>A0ABY5AN95</accession>
<sequence>MLYNGDKSLIPQSLMSNLFPDPFSGGPNPFKETSGLANDPVYQNSEVPDGEFPETPLQRSDKTASILRRYFTILVLGGLVLGLIFSVAVIRVIQHFGLDEVPVQVD</sequence>
<feature type="region of interest" description="Disordered" evidence="1">
    <location>
        <begin position="25"/>
        <end position="56"/>
    </location>
</feature>
<keyword evidence="2" id="KW-0812">Transmembrane</keyword>
<reference evidence="3" key="1">
    <citation type="submission" date="2022-06" db="EMBL/GenBank/DDBJ databases">
        <title>Genome sequence of Phormidium yuhuli AB48 isolated from an industrial photobioreactor environment.</title>
        <authorList>
            <person name="Qiu Y."/>
            <person name="Noonan A.J.C."/>
            <person name="Dofher K."/>
            <person name="Koch M."/>
            <person name="Kieft B."/>
            <person name="Lin X."/>
            <person name="Ziels R.M."/>
            <person name="Hallam S.J."/>
        </authorList>
    </citation>
    <scope>NUCLEOTIDE SEQUENCE</scope>
    <source>
        <strain evidence="3">AB48</strain>
    </source>
</reference>
<proteinExistence type="predicted"/>
<feature type="transmembrane region" description="Helical" evidence="2">
    <location>
        <begin position="70"/>
        <end position="93"/>
    </location>
</feature>
<evidence type="ECO:0000313" key="4">
    <source>
        <dbReference type="Proteomes" id="UP001056708"/>
    </source>
</evidence>
<gene>
    <name evidence="3" type="ORF">NEA10_16495</name>
</gene>
<name>A0ABY5AN95_9CYAN</name>
<dbReference type="EMBL" id="CP098611">
    <property type="protein sequence ID" value="USR90421.1"/>
    <property type="molecule type" value="Genomic_DNA"/>
</dbReference>
<keyword evidence="4" id="KW-1185">Reference proteome</keyword>
<organism evidence="3 4">
    <name type="scientific">Phormidium yuhuli AB48</name>
    <dbReference type="NCBI Taxonomy" id="2940671"/>
    <lineage>
        <taxon>Bacteria</taxon>
        <taxon>Bacillati</taxon>
        <taxon>Cyanobacteriota</taxon>
        <taxon>Cyanophyceae</taxon>
        <taxon>Oscillatoriophycideae</taxon>
        <taxon>Oscillatoriales</taxon>
        <taxon>Oscillatoriaceae</taxon>
        <taxon>Phormidium</taxon>
        <taxon>Phormidium yuhuli</taxon>
    </lineage>
</organism>
<dbReference type="RefSeq" id="WP_252662451.1">
    <property type="nucleotide sequence ID" value="NZ_CP098611.1"/>
</dbReference>
<evidence type="ECO:0000256" key="1">
    <source>
        <dbReference type="SAM" id="MobiDB-lite"/>
    </source>
</evidence>
<dbReference type="Proteomes" id="UP001056708">
    <property type="component" value="Chromosome"/>
</dbReference>
<keyword evidence="2" id="KW-0472">Membrane</keyword>
<protein>
    <submittedName>
        <fullName evidence="3">Uncharacterized protein</fullName>
    </submittedName>
</protein>
<evidence type="ECO:0000313" key="3">
    <source>
        <dbReference type="EMBL" id="USR90421.1"/>
    </source>
</evidence>
<keyword evidence="2" id="KW-1133">Transmembrane helix</keyword>